<dbReference type="AlphaFoldDB" id="A0A0B8P2A0"/>
<reference evidence="5 6" key="1">
    <citation type="submission" date="2015-01" db="EMBL/GenBank/DDBJ databases">
        <title>Vibrio sp. C1 JCM 19231 whole genome shotgun sequence.</title>
        <authorList>
            <person name="Sawabe T."/>
            <person name="Meirelles P."/>
            <person name="Feng G."/>
            <person name="Sayaka M."/>
            <person name="Hattori M."/>
            <person name="Ohkuma M."/>
        </authorList>
    </citation>
    <scope>NUCLEOTIDE SEQUENCE [LARGE SCALE GENOMIC DNA]</scope>
    <source>
        <strain evidence="6">JCM 19231</strain>
    </source>
</reference>
<dbReference type="EMBL" id="BBRZ01000053">
    <property type="protein sequence ID" value="GAM57413.1"/>
    <property type="molecule type" value="Genomic_DNA"/>
</dbReference>
<protein>
    <submittedName>
        <fullName evidence="5">23S rRNA (Guanine-N-2-)-methyltransferase rlmL</fullName>
    </submittedName>
</protein>
<proteinExistence type="predicted"/>
<evidence type="ECO:0000256" key="3">
    <source>
        <dbReference type="PROSITE-ProRule" id="PRU00529"/>
    </source>
</evidence>
<dbReference type="Pfam" id="PF01170">
    <property type="entry name" value="UPF0020"/>
    <property type="match status" value="1"/>
</dbReference>
<dbReference type="SUPFAM" id="SSF53335">
    <property type="entry name" value="S-adenosyl-L-methionine-dependent methyltransferases"/>
    <property type="match status" value="1"/>
</dbReference>
<keyword evidence="3" id="KW-0694">RNA-binding</keyword>
<dbReference type="PANTHER" id="PTHR47313">
    <property type="entry name" value="RIBOSOMAL RNA LARGE SUBUNIT METHYLTRANSFERASE K/L"/>
    <property type="match status" value="1"/>
</dbReference>
<accession>A0A0B8P2A0</accession>
<evidence type="ECO:0000256" key="1">
    <source>
        <dbReference type="ARBA" id="ARBA00022603"/>
    </source>
</evidence>
<organism evidence="5 6">
    <name type="scientific">Vibrio ishigakensis</name>
    <dbReference type="NCBI Taxonomy" id="1481914"/>
    <lineage>
        <taxon>Bacteria</taxon>
        <taxon>Pseudomonadati</taxon>
        <taxon>Pseudomonadota</taxon>
        <taxon>Gammaproteobacteria</taxon>
        <taxon>Vibrionales</taxon>
        <taxon>Vibrionaceae</taxon>
        <taxon>Vibrio</taxon>
    </lineage>
</organism>
<dbReference type="InterPro" id="IPR004114">
    <property type="entry name" value="THUMP_dom"/>
</dbReference>
<dbReference type="InterPro" id="IPR053943">
    <property type="entry name" value="RlmKL-like_Mtase_CS"/>
</dbReference>
<dbReference type="Gene3D" id="3.40.50.150">
    <property type="entry name" value="Vaccinia Virus protein VP39"/>
    <property type="match status" value="1"/>
</dbReference>
<comment type="caution">
    <text evidence="5">The sequence shown here is derived from an EMBL/GenBank/DDBJ whole genome shotgun (WGS) entry which is preliminary data.</text>
</comment>
<evidence type="ECO:0000313" key="6">
    <source>
        <dbReference type="Proteomes" id="UP000031671"/>
    </source>
</evidence>
<dbReference type="InterPro" id="IPR029063">
    <property type="entry name" value="SAM-dependent_MTases_sf"/>
</dbReference>
<dbReference type="Proteomes" id="UP000031671">
    <property type="component" value="Unassembled WGS sequence"/>
</dbReference>
<name>A0A0B8P2A0_9VIBR</name>
<dbReference type="Pfam" id="PF02926">
    <property type="entry name" value="THUMP"/>
    <property type="match status" value="1"/>
</dbReference>
<dbReference type="GO" id="GO:0003723">
    <property type="term" value="F:RNA binding"/>
    <property type="evidence" value="ECO:0007669"/>
    <property type="project" value="UniProtKB-UniRule"/>
</dbReference>
<keyword evidence="2 5" id="KW-0808">Transferase</keyword>
<feature type="domain" description="THUMP" evidence="4">
    <location>
        <begin position="43"/>
        <end position="154"/>
    </location>
</feature>
<dbReference type="Pfam" id="PF22020">
    <property type="entry name" value="RlmL_1st"/>
    <property type="match status" value="1"/>
</dbReference>
<dbReference type="CDD" id="cd11715">
    <property type="entry name" value="THUMP_AdoMetMT"/>
    <property type="match status" value="1"/>
</dbReference>
<dbReference type="PROSITE" id="PS51165">
    <property type="entry name" value="THUMP"/>
    <property type="match status" value="1"/>
</dbReference>
<dbReference type="SMART" id="SM00981">
    <property type="entry name" value="THUMP"/>
    <property type="match status" value="1"/>
</dbReference>
<dbReference type="PANTHER" id="PTHR47313:SF1">
    <property type="entry name" value="RIBOSOMAL RNA LARGE SUBUNIT METHYLTRANSFERASE K_L"/>
    <property type="match status" value="1"/>
</dbReference>
<gene>
    <name evidence="5" type="ORF">JCM19231_2890</name>
</gene>
<keyword evidence="6" id="KW-1185">Reference proteome</keyword>
<evidence type="ECO:0000259" key="4">
    <source>
        <dbReference type="PROSITE" id="PS51165"/>
    </source>
</evidence>
<dbReference type="InterPro" id="IPR000241">
    <property type="entry name" value="RlmKL-like_Mtase"/>
</dbReference>
<evidence type="ECO:0000313" key="5">
    <source>
        <dbReference type="EMBL" id="GAM57413.1"/>
    </source>
</evidence>
<dbReference type="GO" id="GO:0070043">
    <property type="term" value="F:rRNA (guanine-N7-)-methyltransferase activity"/>
    <property type="evidence" value="ECO:0007669"/>
    <property type="project" value="TreeGrafter"/>
</dbReference>
<dbReference type="Gene3D" id="3.30.2130.30">
    <property type="match status" value="1"/>
</dbReference>
<evidence type="ECO:0000256" key="2">
    <source>
        <dbReference type="ARBA" id="ARBA00022679"/>
    </source>
</evidence>
<dbReference type="InterPro" id="IPR054170">
    <property type="entry name" value="RlmL_1st"/>
</dbReference>
<reference evidence="5 6" key="2">
    <citation type="submission" date="2015-01" db="EMBL/GenBank/DDBJ databases">
        <authorList>
            <consortium name="NBRP consortium"/>
            <person name="Sawabe T."/>
            <person name="Meirelles P."/>
            <person name="Feng G."/>
            <person name="Sayaka M."/>
            <person name="Hattori M."/>
            <person name="Ohkuma M."/>
        </authorList>
    </citation>
    <scope>NUCLEOTIDE SEQUENCE [LARGE SCALE GENOMIC DNA]</scope>
    <source>
        <strain evidence="6">JCM 19231</strain>
    </source>
</reference>
<dbReference type="PROSITE" id="PS01261">
    <property type="entry name" value="UPF0020"/>
    <property type="match status" value="1"/>
</dbReference>
<sequence length="363" mass="40647">MHQYLAVTANGLENLLVDELTQLGIRDPKPVQAGVRFKADLEQIYRASLWSRTASRFVRVLAEFQCQDDMDLYLAATAVRWSSHFDSSKRFVVDFNGTNREIRNSQYGAMKVKDAIVDSFTKQDLPRPQISKDQPDLRVHVRLHRDKAILGIDMVGQALNQRGYRTESGRAPLRETLAAAIVMRSGWDKASPLVDPMCGSGTLLIEAVMWAANVAPGHARKDWSLENLKDFDYELWTEVKSEARVQGRRGIAKFDQPIVGYDNDKRVLETARKNAKRAGIEDLIDFRLGDATKVTAPESELKGALVCNPPYGERLGTEPGLIALYSEFGAQLKNEFGGWKALSSRVLMNCLAVYVCVLISNIK</sequence>
<dbReference type="GO" id="GO:0008990">
    <property type="term" value="F:rRNA (guanine-N2-)-methyltransferase activity"/>
    <property type="evidence" value="ECO:0007669"/>
    <property type="project" value="TreeGrafter"/>
</dbReference>
<keyword evidence="1 5" id="KW-0489">Methyltransferase</keyword>